<evidence type="ECO:0000256" key="7">
    <source>
        <dbReference type="ARBA" id="ARBA00023295"/>
    </source>
</evidence>
<dbReference type="Gene3D" id="3.20.20.80">
    <property type="entry name" value="Glycosidases"/>
    <property type="match status" value="1"/>
</dbReference>
<feature type="binding site" evidence="10">
    <location>
        <position position="18"/>
    </location>
    <ligand>
        <name>substrate</name>
    </ligand>
</feature>
<feature type="active site" description="Nucleophile" evidence="9">
    <location>
        <position position="368"/>
    </location>
</feature>
<dbReference type="Proteomes" id="UP001169760">
    <property type="component" value="Unassembled WGS sequence"/>
</dbReference>
<proteinExistence type="inferred from homology"/>
<evidence type="ECO:0000256" key="10">
    <source>
        <dbReference type="PIRSR" id="PIRSR617736-2"/>
    </source>
</evidence>
<dbReference type="RefSeq" id="WP_303493213.1">
    <property type="nucleotide sequence ID" value="NZ_JAUOPB010000010.1"/>
</dbReference>
<keyword evidence="7 11" id="KW-0326">Glycosidase</keyword>
<protein>
    <recommendedName>
        <fullName evidence="3 11">Beta-glucosidase</fullName>
        <ecNumber evidence="3 11">3.2.1.21</ecNumber>
    </recommendedName>
</protein>
<sequence>MKTFNPDFVWGAASSAYQVEGATTTDGRGPSIWDAFSSIPGKTYHNQNADIACDHYNRWQEDVAIMKEMGLKAYRFSISWSRIFPTGRGEVNEKGVAFYNNLIDELIKNDITPWVTLFHWDFPLALQMEMDGLLNPAIADEFANYAKLCFARFGDRVTHWITLNEPWCSAMLGHGMGSKAPGRVSKDEPYIAAHNLLRAHGKMVDIYRREFQPTQKGMIGIANNCDWREPKTDSELDKKAAERALEFFVSWFADPIYLGDYPASMRERLGERLPTFSDEDIALIKNSSDFFGLNHYTTMLAEQTHEGEVVEDTIRGNGGISEDQMVTLSKDPSWEQTDMEWSIVPWGCKKLLLWLSERYNYPDIYITENGCALPDEDDVNIAINDSRRVDFYRGYIDACHQAIEAGVKLKGYFAWTLMDNYEWEEGYTKRFGLNHVDFTTGKRTPKQSAIWYSTLIKDGGF</sequence>
<evidence type="ECO:0000256" key="6">
    <source>
        <dbReference type="ARBA" id="ARBA00023277"/>
    </source>
</evidence>
<dbReference type="InterPro" id="IPR017736">
    <property type="entry name" value="Glyco_hydro_1_beta-glucosidase"/>
</dbReference>
<gene>
    <name evidence="12" type="ORF">Q4521_13990</name>
</gene>
<dbReference type="InterPro" id="IPR001360">
    <property type="entry name" value="Glyco_hydro_1"/>
</dbReference>
<evidence type="ECO:0000313" key="13">
    <source>
        <dbReference type="Proteomes" id="UP001169760"/>
    </source>
</evidence>
<feature type="binding site" evidence="10">
    <location>
        <position position="164"/>
    </location>
    <ligand>
        <name>substrate</name>
    </ligand>
</feature>
<dbReference type="SUPFAM" id="SSF51445">
    <property type="entry name" value="(Trans)glycosidases"/>
    <property type="match status" value="1"/>
</dbReference>
<evidence type="ECO:0000256" key="4">
    <source>
        <dbReference type="ARBA" id="ARBA00022801"/>
    </source>
</evidence>
<dbReference type="PRINTS" id="PR00131">
    <property type="entry name" value="GLHYDRLASE1"/>
</dbReference>
<accession>A0AAW7X7F3</accession>
<feature type="active site" description="Proton donor" evidence="9">
    <location>
        <position position="165"/>
    </location>
</feature>
<dbReference type="AlphaFoldDB" id="A0AAW7X7F3"/>
<feature type="binding site" evidence="10">
    <location>
        <begin position="422"/>
        <end position="423"/>
    </location>
    <ligand>
        <name>substrate</name>
    </ligand>
</feature>
<evidence type="ECO:0000313" key="12">
    <source>
        <dbReference type="EMBL" id="MDO6423588.1"/>
    </source>
</evidence>
<dbReference type="InterPro" id="IPR033132">
    <property type="entry name" value="GH_1_N_CS"/>
</dbReference>
<dbReference type="EC" id="3.2.1.21" evidence="3 11"/>
<keyword evidence="4 11" id="KW-0378">Hydrolase</keyword>
<evidence type="ECO:0000256" key="8">
    <source>
        <dbReference type="ARBA" id="ARBA00023326"/>
    </source>
</evidence>
<dbReference type="PANTHER" id="PTHR10353">
    <property type="entry name" value="GLYCOSYL HYDROLASE"/>
    <property type="match status" value="1"/>
</dbReference>
<dbReference type="NCBIfam" id="TIGR03356">
    <property type="entry name" value="BGL"/>
    <property type="match status" value="1"/>
</dbReference>
<dbReference type="PROSITE" id="PS00653">
    <property type="entry name" value="GLYCOSYL_HYDROL_F1_2"/>
    <property type="match status" value="1"/>
</dbReference>
<comment type="catalytic activity">
    <reaction evidence="1 11">
        <text>Hydrolysis of terminal, non-reducing beta-D-glucosyl residues with release of beta-D-glucose.</text>
        <dbReference type="EC" id="3.2.1.21"/>
    </reaction>
</comment>
<comment type="caution">
    <text evidence="12">The sequence shown here is derived from an EMBL/GenBank/DDBJ whole genome shotgun (WGS) entry which is preliminary data.</text>
</comment>
<dbReference type="FunFam" id="3.20.20.80:FF:000011">
    <property type="entry name" value="Cytosolic beta-glucosidase"/>
    <property type="match status" value="1"/>
</dbReference>
<evidence type="ECO:0000256" key="3">
    <source>
        <dbReference type="ARBA" id="ARBA00012744"/>
    </source>
</evidence>
<keyword evidence="8" id="KW-0624">Polysaccharide degradation</keyword>
<keyword evidence="5" id="KW-0136">Cellulose degradation</keyword>
<feature type="binding site" evidence="10">
    <location>
        <position position="296"/>
    </location>
    <ligand>
        <name>substrate</name>
    </ligand>
</feature>
<evidence type="ECO:0000256" key="11">
    <source>
        <dbReference type="RuleBase" id="RU361175"/>
    </source>
</evidence>
<evidence type="ECO:0000256" key="2">
    <source>
        <dbReference type="ARBA" id="ARBA00010838"/>
    </source>
</evidence>
<evidence type="ECO:0000256" key="1">
    <source>
        <dbReference type="ARBA" id="ARBA00000448"/>
    </source>
</evidence>
<keyword evidence="6" id="KW-0119">Carbohydrate metabolism</keyword>
<dbReference type="GO" id="GO:0030245">
    <property type="term" value="P:cellulose catabolic process"/>
    <property type="evidence" value="ECO:0007669"/>
    <property type="project" value="UniProtKB-KW"/>
</dbReference>
<reference evidence="12" key="1">
    <citation type="submission" date="2023-07" db="EMBL/GenBank/DDBJ databases">
        <title>Genome content predicts the carbon catabolic preferences of heterotrophic bacteria.</title>
        <authorList>
            <person name="Gralka M."/>
        </authorList>
    </citation>
    <scope>NUCLEOTIDE SEQUENCE</scope>
    <source>
        <strain evidence="12">I3M17_2</strain>
    </source>
</reference>
<dbReference type="GO" id="GO:0008422">
    <property type="term" value="F:beta-glucosidase activity"/>
    <property type="evidence" value="ECO:0007669"/>
    <property type="project" value="UniProtKB-EC"/>
</dbReference>
<evidence type="ECO:0000256" key="5">
    <source>
        <dbReference type="ARBA" id="ARBA00023001"/>
    </source>
</evidence>
<feature type="binding site" evidence="10">
    <location>
        <position position="415"/>
    </location>
    <ligand>
        <name>substrate</name>
    </ligand>
</feature>
<evidence type="ECO:0000256" key="9">
    <source>
        <dbReference type="PIRSR" id="PIRSR617736-1"/>
    </source>
</evidence>
<organism evidence="12 13">
    <name type="scientific">Saccharophagus degradans</name>
    <dbReference type="NCBI Taxonomy" id="86304"/>
    <lineage>
        <taxon>Bacteria</taxon>
        <taxon>Pseudomonadati</taxon>
        <taxon>Pseudomonadota</taxon>
        <taxon>Gammaproteobacteria</taxon>
        <taxon>Cellvibrionales</taxon>
        <taxon>Cellvibrionaceae</taxon>
        <taxon>Saccharophagus</taxon>
    </lineage>
</organism>
<feature type="binding site" evidence="10">
    <location>
        <position position="119"/>
    </location>
    <ligand>
        <name>substrate</name>
    </ligand>
</feature>
<dbReference type="Pfam" id="PF00232">
    <property type="entry name" value="Glyco_hydro_1"/>
    <property type="match status" value="1"/>
</dbReference>
<dbReference type="PANTHER" id="PTHR10353:SF36">
    <property type="entry name" value="LP05116P"/>
    <property type="match status" value="1"/>
</dbReference>
<comment type="similarity">
    <text evidence="2 11">Belongs to the glycosyl hydrolase 1 family.</text>
</comment>
<dbReference type="InterPro" id="IPR017853">
    <property type="entry name" value="GH"/>
</dbReference>
<name>A0AAW7X7F3_9GAMM</name>
<dbReference type="EMBL" id="JAUOPB010000010">
    <property type="protein sequence ID" value="MDO6423588.1"/>
    <property type="molecule type" value="Genomic_DNA"/>
</dbReference>